<dbReference type="InterPro" id="IPR009061">
    <property type="entry name" value="DNA-bd_dom_put_sf"/>
</dbReference>
<proteinExistence type="predicted"/>
<keyword evidence="4" id="KW-0804">Transcription</keyword>
<dbReference type="OrthoDB" id="3826383at2"/>
<dbReference type="InterPro" id="IPR000551">
    <property type="entry name" value="MerR-type_HTH_dom"/>
</dbReference>
<dbReference type="SMART" id="SM00422">
    <property type="entry name" value="HTH_MERR"/>
    <property type="match status" value="2"/>
</dbReference>
<dbReference type="GO" id="GO:0003700">
    <property type="term" value="F:DNA-binding transcription factor activity"/>
    <property type="evidence" value="ECO:0007669"/>
    <property type="project" value="InterPro"/>
</dbReference>
<comment type="caution">
    <text evidence="6">The sequence shown here is derived from an EMBL/GenBank/DDBJ whole genome shotgun (WGS) entry which is preliminary data.</text>
</comment>
<dbReference type="InterPro" id="IPR047057">
    <property type="entry name" value="MerR_fam"/>
</dbReference>
<keyword evidence="2" id="KW-0805">Transcription regulation</keyword>
<dbReference type="GO" id="GO:0003677">
    <property type="term" value="F:DNA binding"/>
    <property type="evidence" value="ECO:0007669"/>
    <property type="project" value="UniProtKB-KW"/>
</dbReference>
<keyword evidence="1" id="KW-0678">Repressor</keyword>
<keyword evidence="7" id="KW-1185">Reference proteome</keyword>
<evidence type="ECO:0000256" key="4">
    <source>
        <dbReference type="ARBA" id="ARBA00023163"/>
    </source>
</evidence>
<protein>
    <submittedName>
        <fullName evidence="6">MerR family transcriptional regulator</fullName>
    </submittedName>
</protein>
<reference evidence="6 7" key="1">
    <citation type="submission" date="2019-05" db="EMBL/GenBank/DDBJ databases">
        <title>Draft genome sequence of Nonomuraea zeae DSM 100528.</title>
        <authorList>
            <person name="Saricaoglu S."/>
            <person name="Isik K."/>
        </authorList>
    </citation>
    <scope>NUCLEOTIDE SEQUENCE [LARGE SCALE GENOMIC DNA]</scope>
    <source>
        <strain evidence="6 7">DSM 100528</strain>
    </source>
</reference>
<evidence type="ECO:0000256" key="2">
    <source>
        <dbReference type="ARBA" id="ARBA00023015"/>
    </source>
</evidence>
<dbReference type="PANTHER" id="PTHR30204">
    <property type="entry name" value="REDOX-CYCLING DRUG-SENSING TRANSCRIPTIONAL ACTIVATOR SOXR"/>
    <property type="match status" value="1"/>
</dbReference>
<dbReference type="Gene3D" id="1.10.1660.10">
    <property type="match status" value="2"/>
</dbReference>
<organism evidence="6 7">
    <name type="scientific">Nonomuraea zeae</name>
    <dbReference type="NCBI Taxonomy" id="1642303"/>
    <lineage>
        <taxon>Bacteria</taxon>
        <taxon>Bacillati</taxon>
        <taxon>Actinomycetota</taxon>
        <taxon>Actinomycetes</taxon>
        <taxon>Streptosporangiales</taxon>
        <taxon>Streptosporangiaceae</taxon>
        <taxon>Nonomuraea</taxon>
    </lineage>
</organism>
<dbReference type="EMBL" id="VCKX01000074">
    <property type="protein sequence ID" value="TMR32083.1"/>
    <property type="molecule type" value="Genomic_DNA"/>
</dbReference>
<evidence type="ECO:0000313" key="7">
    <source>
        <dbReference type="Proteomes" id="UP000306628"/>
    </source>
</evidence>
<name>A0A5S4GGM1_9ACTN</name>
<dbReference type="PROSITE" id="PS00552">
    <property type="entry name" value="HTH_MERR_1"/>
    <property type="match status" value="1"/>
</dbReference>
<keyword evidence="3" id="KW-0238">DNA-binding</keyword>
<evidence type="ECO:0000256" key="3">
    <source>
        <dbReference type="ARBA" id="ARBA00023125"/>
    </source>
</evidence>
<feature type="domain" description="HTH merR-type" evidence="5">
    <location>
        <begin position="138"/>
        <end position="207"/>
    </location>
</feature>
<dbReference type="Pfam" id="PF13411">
    <property type="entry name" value="MerR_1"/>
    <property type="match status" value="1"/>
</dbReference>
<evidence type="ECO:0000259" key="5">
    <source>
        <dbReference type="PROSITE" id="PS50937"/>
    </source>
</evidence>
<dbReference type="AlphaFoldDB" id="A0A5S4GGM1"/>
<dbReference type="PROSITE" id="PS50937">
    <property type="entry name" value="HTH_MERR_2"/>
    <property type="match status" value="2"/>
</dbReference>
<dbReference type="Pfam" id="PF00376">
    <property type="entry name" value="MerR"/>
    <property type="match status" value="1"/>
</dbReference>
<evidence type="ECO:0000256" key="1">
    <source>
        <dbReference type="ARBA" id="ARBA00022491"/>
    </source>
</evidence>
<sequence>MNLPGRTQEERGVNLQIQGECYRPVHLAREHGISTQAVRNYERDGMLPPAGRTPSGYRTYSAVHVHALRAYLALIPAHGYATSGQIMHAANRGDLDTALLAIDRSHAQLLRDRETLDAVEATVDALTHPPAADPPDRPISIGHLAHRLGISPATLRKWERTGILLPARDPRTKQRQYTATEVRDAQLAHMLRRGGYPLEHIATVMHEVRSAGGPEPLALSLHDWRRRLADRGRAMLTAAGKLADYLQVLDDTRDGDGRLAPKRASLPR</sequence>
<accession>A0A5S4GGM1</accession>
<dbReference type="CDD" id="cd04773">
    <property type="entry name" value="HTH_TioE_rpt2"/>
    <property type="match status" value="1"/>
</dbReference>
<dbReference type="SUPFAM" id="SSF46955">
    <property type="entry name" value="Putative DNA-binding domain"/>
    <property type="match status" value="2"/>
</dbReference>
<gene>
    <name evidence="6" type="ORF">ETD85_23855</name>
</gene>
<dbReference type="Proteomes" id="UP000306628">
    <property type="component" value="Unassembled WGS sequence"/>
</dbReference>
<dbReference type="PANTHER" id="PTHR30204:SF69">
    <property type="entry name" value="MERR-FAMILY TRANSCRIPTIONAL REGULATOR"/>
    <property type="match status" value="1"/>
</dbReference>
<evidence type="ECO:0000313" key="6">
    <source>
        <dbReference type="EMBL" id="TMR32083.1"/>
    </source>
</evidence>
<feature type="domain" description="HTH merR-type" evidence="5">
    <location>
        <begin position="27"/>
        <end position="69"/>
    </location>
</feature>